<evidence type="ECO:0000259" key="2">
    <source>
        <dbReference type="Pfam" id="PF16036"/>
    </source>
</evidence>
<reference evidence="3 4" key="1">
    <citation type="submission" date="2018-12" db="EMBL/GenBank/DDBJ databases">
        <authorList>
            <person name="Li S."/>
            <person name="Yang R."/>
            <person name="Chen G."/>
            <person name="Zou L."/>
            <person name="Zhang C."/>
            <person name="Chen Y."/>
            <person name="Liu Z."/>
            <person name="Li Y."/>
            <person name="Yan Y."/>
            <person name="Huang M."/>
            <person name="Chen T."/>
        </authorList>
    </citation>
    <scope>NUCLEOTIDE SEQUENCE [LARGE SCALE GENOMIC DNA]</scope>
    <source>
        <strain evidence="3 4">1257</strain>
    </source>
</reference>
<protein>
    <recommendedName>
        <fullName evidence="2">Chalcone isomerase domain-containing protein</fullName>
    </recommendedName>
</protein>
<dbReference type="AlphaFoldDB" id="A0A3Q8U1B9"/>
<feature type="chain" id="PRO_5018573578" description="Chalcone isomerase domain-containing protein" evidence="1">
    <location>
        <begin position="30"/>
        <end position="186"/>
    </location>
</feature>
<dbReference type="Proteomes" id="UP000268230">
    <property type="component" value="Chromosome"/>
</dbReference>
<feature type="signal peptide" evidence="1">
    <location>
        <begin position="1"/>
        <end position="29"/>
    </location>
</feature>
<gene>
    <name evidence="3" type="ORF">EJA05_11720</name>
</gene>
<evidence type="ECO:0000313" key="4">
    <source>
        <dbReference type="Proteomes" id="UP000268230"/>
    </source>
</evidence>
<accession>A0A3Q8U1B9</accession>
<dbReference type="InterPro" id="IPR016087">
    <property type="entry name" value="Chalcone_isomerase"/>
</dbReference>
<dbReference type="Pfam" id="PF16036">
    <property type="entry name" value="Chalcone_3"/>
    <property type="match status" value="1"/>
</dbReference>
<feature type="domain" description="Chalcone isomerase" evidence="2">
    <location>
        <begin position="72"/>
        <end position="178"/>
    </location>
</feature>
<sequence length="186" mass="20814">MAHNPARQTLITLAILLAMAMALSQPACADWRTTLPQAHLTGSGDFSWFGLRLYSARLFSAGSPQSWDEPFALELRYHRALSRDTLVDASLTEMRRLAAQPPSPQTLERWANNMRAAFVEVRPGMRITGLYLPGQGCRFYVDGQLRAEVADPAFAQAFFAIWLDPRARDPQLRQRLLGLAKEDRGG</sequence>
<keyword evidence="1" id="KW-0732">Signal</keyword>
<dbReference type="KEGG" id="pory:EJA05_11720"/>
<proteinExistence type="predicted"/>
<evidence type="ECO:0000256" key="1">
    <source>
        <dbReference type="SAM" id="SignalP"/>
    </source>
</evidence>
<dbReference type="EMBL" id="CP034338">
    <property type="protein sequence ID" value="AZL68351.1"/>
    <property type="molecule type" value="Genomic_DNA"/>
</dbReference>
<dbReference type="OrthoDB" id="8527419at2"/>
<evidence type="ECO:0000313" key="3">
    <source>
        <dbReference type="EMBL" id="AZL68351.1"/>
    </source>
</evidence>
<name>A0A3Q8U1B9_9PSED</name>
<organism evidence="3 4">
    <name type="scientific">Pseudomonas entomophila</name>
    <dbReference type="NCBI Taxonomy" id="312306"/>
    <lineage>
        <taxon>Bacteria</taxon>
        <taxon>Pseudomonadati</taxon>
        <taxon>Pseudomonadota</taxon>
        <taxon>Gammaproteobacteria</taxon>
        <taxon>Pseudomonadales</taxon>
        <taxon>Pseudomonadaceae</taxon>
        <taxon>Pseudomonas</taxon>
    </lineage>
</organism>